<dbReference type="STRING" id="945713.IALB_0167"/>
<proteinExistence type="predicted"/>
<dbReference type="AlphaFoldDB" id="I0AFX2"/>
<dbReference type="KEGG" id="ial:IALB_0167"/>
<dbReference type="Proteomes" id="UP000007394">
    <property type="component" value="Chromosome"/>
</dbReference>
<dbReference type="PANTHER" id="PTHR42709">
    <property type="entry name" value="ALKALINE PHOSPHATASE LIKE PROTEIN"/>
    <property type="match status" value="1"/>
</dbReference>
<sequence length="181" mass="20564">MALGIIGLPIPDETILTFAGYLISQNNLHLIPTIFSAYLGSISGISISFLIGRKFGLNFLHKHGHFFHITDERIHKTKKWFEGYGEWLFLFGYFIPGVRHLTAIVAGSADTKYSKFSLFAYTGGLIWSITFILIGFNVGVEWNNILEKIHSHTLIITGIITLLIVLFFTVKIFAQKYFKKF</sequence>
<feature type="transmembrane region" description="Helical" evidence="1">
    <location>
        <begin position="152"/>
        <end position="174"/>
    </location>
</feature>
<keyword evidence="4" id="KW-1185">Reference proteome</keyword>
<evidence type="ECO:0000259" key="2">
    <source>
        <dbReference type="Pfam" id="PF09335"/>
    </source>
</evidence>
<dbReference type="PATRIC" id="fig|945713.3.peg.165"/>
<dbReference type="OrthoDB" id="9813426at2"/>
<accession>I0AFX2</accession>
<feature type="transmembrane region" description="Helical" evidence="1">
    <location>
        <begin position="87"/>
        <end position="106"/>
    </location>
</feature>
<dbReference type="InterPro" id="IPR032816">
    <property type="entry name" value="VTT_dom"/>
</dbReference>
<keyword evidence="1" id="KW-0812">Transmembrane</keyword>
<protein>
    <submittedName>
        <fullName evidence="3">Putative membrane protein</fullName>
    </submittedName>
</protein>
<dbReference type="EMBL" id="CP003418">
    <property type="protein sequence ID" value="AFH47879.1"/>
    <property type="molecule type" value="Genomic_DNA"/>
</dbReference>
<organism evidence="3 4">
    <name type="scientific">Ignavibacterium album (strain DSM 19864 / JCM 16511 / NBRC 101810 / Mat9-16)</name>
    <dbReference type="NCBI Taxonomy" id="945713"/>
    <lineage>
        <taxon>Bacteria</taxon>
        <taxon>Pseudomonadati</taxon>
        <taxon>Ignavibacteriota</taxon>
        <taxon>Ignavibacteria</taxon>
        <taxon>Ignavibacteriales</taxon>
        <taxon>Ignavibacteriaceae</taxon>
        <taxon>Ignavibacterium</taxon>
    </lineage>
</organism>
<name>I0AFX2_IGNAJ</name>
<keyword evidence="1" id="KW-1133">Transmembrane helix</keyword>
<dbReference type="RefSeq" id="WP_014559039.1">
    <property type="nucleotide sequence ID" value="NC_017464.1"/>
</dbReference>
<dbReference type="HOGENOM" id="CLU_044208_1_0_10"/>
<evidence type="ECO:0000313" key="3">
    <source>
        <dbReference type="EMBL" id="AFH47879.1"/>
    </source>
</evidence>
<gene>
    <name evidence="3" type="ordered locus">IALB_0167</name>
</gene>
<feature type="transmembrane region" description="Helical" evidence="1">
    <location>
        <begin position="30"/>
        <end position="51"/>
    </location>
</feature>
<feature type="transmembrane region" description="Helical" evidence="1">
    <location>
        <begin position="118"/>
        <end position="140"/>
    </location>
</feature>
<evidence type="ECO:0000313" key="4">
    <source>
        <dbReference type="Proteomes" id="UP000007394"/>
    </source>
</evidence>
<dbReference type="Pfam" id="PF09335">
    <property type="entry name" value="VTT_dom"/>
    <property type="match status" value="1"/>
</dbReference>
<dbReference type="eggNOG" id="COG0586">
    <property type="taxonomic scope" value="Bacteria"/>
</dbReference>
<dbReference type="PANTHER" id="PTHR42709:SF9">
    <property type="entry name" value="ALKALINE PHOSPHATASE LIKE PROTEIN"/>
    <property type="match status" value="1"/>
</dbReference>
<keyword evidence="1" id="KW-0472">Membrane</keyword>
<dbReference type="InterPro" id="IPR051311">
    <property type="entry name" value="DedA_domain"/>
</dbReference>
<dbReference type="GO" id="GO:0005886">
    <property type="term" value="C:plasma membrane"/>
    <property type="evidence" value="ECO:0007669"/>
    <property type="project" value="TreeGrafter"/>
</dbReference>
<feature type="domain" description="VTT" evidence="2">
    <location>
        <begin position="10"/>
        <end position="135"/>
    </location>
</feature>
<evidence type="ECO:0000256" key="1">
    <source>
        <dbReference type="SAM" id="Phobius"/>
    </source>
</evidence>
<reference evidence="3 4" key="1">
    <citation type="journal article" date="2012" name="Front. Microbiol.">
        <title>Complete genome of Ignavibacterium album, a metabolically versatile, flagellated, facultative anaerobe from the phylum Chlorobi.</title>
        <authorList>
            <person name="Liu Z."/>
            <person name="Frigaard N.-U."/>
            <person name="Vogl K."/>
            <person name="Iino T."/>
            <person name="Ohkuma M."/>
            <person name="Overmann J."/>
            <person name="Bryant D.A."/>
        </authorList>
    </citation>
    <scope>NUCLEOTIDE SEQUENCE [LARGE SCALE GENOMIC DNA]</scope>
    <source>
        <strain evidence="4">DSM 19864 / JCM 16511 / NBRC 101810 / Mat9-16</strain>
    </source>
</reference>